<dbReference type="GO" id="GO:0005737">
    <property type="term" value="C:cytoplasm"/>
    <property type="evidence" value="ECO:0007669"/>
    <property type="project" value="TreeGrafter"/>
</dbReference>
<dbReference type="PANTHER" id="PTHR10807">
    <property type="entry name" value="MYOTUBULARIN-RELATED"/>
    <property type="match status" value="1"/>
</dbReference>
<keyword evidence="4" id="KW-0479">Metal-binding</keyword>
<dbReference type="InterPro" id="IPR013083">
    <property type="entry name" value="Znf_RING/FYVE/PHD"/>
</dbReference>
<dbReference type="SUPFAM" id="SSF52799">
    <property type="entry name" value="(Phosphotyrosine protein) phosphatases II"/>
    <property type="match status" value="1"/>
</dbReference>
<dbReference type="FunFam" id="2.30.29.30:FF:000135">
    <property type="entry name" value="Myotubularin related protein 6"/>
    <property type="match status" value="1"/>
</dbReference>
<dbReference type="SUPFAM" id="SSF57903">
    <property type="entry name" value="FYVE/PHD zinc finger"/>
    <property type="match status" value="1"/>
</dbReference>
<organism evidence="16 17">
    <name type="scientific">Lottia gigantea</name>
    <name type="common">Giant owl limpet</name>
    <dbReference type="NCBI Taxonomy" id="225164"/>
    <lineage>
        <taxon>Eukaryota</taxon>
        <taxon>Metazoa</taxon>
        <taxon>Spiralia</taxon>
        <taxon>Lophotrochozoa</taxon>
        <taxon>Mollusca</taxon>
        <taxon>Gastropoda</taxon>
        <taxon>Patellogastropoda</taxon>
        <taxon>Lottioidea</taxon>
        <taxon>Lottiidae</taxon>
        <taxon>Lottia</taxon>
    </lineage>
</organism>
<feature type="binding site" evidence="12">
    <location>
        <begin position="273"/>
        <end position="274"/>
    </location>
    <ligand>
        <name>substrate</name>
    </ligand>
</feature>
<keyword evidence="17" id="KW-1185">Reference proteome</keyword>
<dbReference type="KEGG" id="lgi:LOTGIDRAFT_125960"/>
<accession>V4A0L8</accession>
<evidence type="ECO:0000256" key="12">
    <source>
        <dbReference type="PIRSR" id="PIRSR630564-2"/>
    </source>
</evidence>
<reference evidence="16 17" key="1">
    <citation type="journal article" date="2013" name="Nature">
        <title>Insights into bilaterian evolution from three spiralian genomes.</title>
        <authorList>
            <person name="Simakov O."/>
            <person name="Marletaz F."/>
            <person name="Cho S.J."/>
            <person name="Edsinger-Gonzales E."/>
            <person name="Havlak P."/>
            <person name="Hellsten U."/>
            <person name="Kuo D.H."/>
            <person name="Larsson T."/>
            <person name="Lv J."/>
            <person name="Arendt D."/>
            <person name="Savage R."/>
            <person name="Osoegawa K."/>
            <person name="de Jong P."/>
            <person name="Grimwood J."/>
            <person name="Chapman J.A."/>
            <person name="Shapiro H."/>
            <person name="Aerts A."/>
            <person name="Otillar R.P."/>
            <person name="Terry A.Y."/>
            <person name="Boore J.L."/>
            <person name="Grigoriev I.V."/>
            <person name="Lindberg D.R."/>
            <person name="Seaver E.C."/>
            <person name="Weisblat D.A."/>
            <person name="Putnam N.H."/>
            <person name="Rokhsar D.S."/>
        </authorList>
    </citation>
    <scope>NUCLEOTIDE SEQUENCE [LARGE SCALE GENOMIC DNA]</scope>
</reference>
<dbReference type="InterPro" id="IPR011011">
    <property type="entry name" value="Znf_FYVE_PHD"/>
</dbReference>
<dbReference type="CTD" id="20232549"/>
<proteinExistence type="inferred from homology"/>
<evidence type="ECO:0000256" key="3">
    <source>
        <dbReference type="ARBA" id="ARBA00012903"/>
    </source>
</evidence>
<evidence type="ECO:0000256" key="10">
    <source>
        <dbReference type="ARBA" id="ARBA00032571"/>
    </source>
</evidence>
<evidence type="ECO:0000256" key="8">
    <source>
        <dbReference type="ARBA" id="ARBA00023098"/>
    </source>
</evidence>
<dbReference type="Pfam" id="PF21098">
    <property type="entry name" value="PH-GRAM_MTMR6-like"/>
    <property type="match status" value="1"/>
</dbReference>
<gene>
    <name evidence="16" type="ORF">LOTGIDRAFT_125960</name>
</gene>
<dbReference type="AlphaFoldDB" id="V4A0L8"/>
<keyword evidence="6" id="KW-0378">Hydrolase</keyword>
<dbReference type="PROSITE" id="PS00383">
    <property type="entry name" value="TYR_PHOSPHATASE_1"/>
    <property type="match status" value="1"/>
</dbReference>
<keyword evidence="5 13" id="KW-0863">Zinc-finger</keyword>
<dbReference type="InterPro" id="IPR016130">
    <property type="entry name" value="Tyr_Pase_AS"/>
</dbReference>
<dbReference type="OMA" id="FRFIGIE"/>
<evidence type="ECO:0000256" key="2">
    <source>
        <dbReference type="ARBA" id="ARBA00007471"/>
    </source>
</evidence>
<dbReference type="InterPro" id="IPR003595">
    <property type="entry name" value="Tyr_Pase_cat"/>
</dbReference>
<evidence type="ECO:0000256" key="7">
    <source>
        <dbReference type="ARBA" id="ARBA00022833"/>
    </source>
</evidence>
<dbReference type="CDD" id="cd15738">
    <property type="entry name" value="FYVE_MTMR_unchar"/>
    <property type="match status" value="1"/>
</dbReference>
<comment type="similarity">
    <text evidence="2">Belongs to the protein-tyrosine phosphatase family. Non-receptor class myotubularin subfamily.</text>
</comment>
<evidence type="ECO:0000259" key="15">
    <source>
        <dbReference type="PROSITE" id="PS51339"/>
    </source>
</evidence>
<evidence type="ECO:0000256" key="6">
    <source>
        <dbReference type="ARBA" id="ARBA00022801"/>
    </source>
</evidence>
<evidence type="ECO:0000256" key="13">
    <source>
        <dbReference type="PROSITE-ProRule" id="PRU00091"/>
    </source>
</evidence>
<dbReference type="InterPro" id="IPR000306">
    <property type="entry name" value="Znf_FYVE"/>
</dbReference>
<dbReference type="SUPFAM" id="SSF50729">
    <property type="entry name" value="PH domain-like"/>
    <property type="match status" value="1"/>
</dbReference>
<keyword evidence="7" id="KW-0862">Zinc</keyword>
<dbReference type="Pfam" id="PF06602">
    <property type="entry name" value="Myotub-related"/>
    <property type="match status" value="1"/>
</dbReference>
<evidence type="ECO:0000256" key="1">
    <source>
        <dbReference type="ARBA" id="ARBA00004370"/>
    </source>
</evidence>
<evidence type="ECO:0000256" key="11">
    <source>
        <dbReference type="PIRSR" id="PIRSR630564-1"/>
    </source>
</evidence>
<feature type="binding site" evidence="12">
    <location>
        <begin position="335"/>
        <end position="341"/>
    </location>
    <ligand>
        <name>substrate</name>
    </ligand>
</feature>
<dbReference type="Pfam" id="PF01363">
    <property type="entry name" value="FYVE"/>
    <property type="match status" value="1"/>
</dbReference>
<evidence type="ECO:0000256" key="5">
    <source>
        <dbReference type="ARBA" id="ARBA00022771"/>
    </source>
</evidence>
<dbReference type="GO" id="GO:0052629">
    <property type="term" value="F:phosphatidylinositol-3,5-bisphosphate 3-phosphatase activity"/>
    <property type="evidence" value="ECO:0007669"/>
    <property type="project" value="UniProtKB-EC"/>
</dbReference>
<dbReference type="InterPro" id="IPR011993">
    <property type="entry name" value="PH-like_dom_sf"/>
</dbReference>
<dbReference type="SMART" id="SM00404">
    <property type="entry name" value="PTPc_motif"/>
    <property type="match status" value="1"/>
</dbReference>
<dbReference type="GO" id="GO:0008270">
    <property type="term" value="F:zinc ion binding"/>
    <property type="evidence" value="ECO:0007669"/>
    <property type="project" value="UniProtKB-KW"/>
</dbReference>
<dbReference type="Proteomes" id="UP000030746">
    <property type="component" value="Unassembled WGS sequence"/>
</dbReference>
<name>V4A0L8_LOTGI</name>
<dbReference type="InterPro" id="IPR030564">
    <property type="entry name" value="Myotubularin"/>
</dbReference>
<evidence type="ECO:0000256" key="4">
    <source>
        <dbReference type="ARBA" id="ARBA00022723"/>
    </source>
</evidence>
<evidence type="ECO:0000256" key="9">
    <source>
        <dbReference type="ARBA" id="ARBA00023136"/>
    </source>
</evidence>
<dbReference type="Gene3D" id="2.30.29.30">
    <property type="entry name" value="Pleckstrin-homology domain (PH domain)/Phosphotyrosine-binding domain (PTB)"/>
    <property type="match status" value="1"/>
</dbReference>
<dbReference type="HOGENOM" id="CLU_001839_3_0_1"/>
<dbReference type="GO" id="GO:0016020">
    <property type="term" value="C:membrane"/>
    <property type="evidence" value="ECO:0007669"/>
    <property type="project" value="UniProtKB-SubCell"/>
</dbReference>
<evidence type="ECO:0000313" key="16">
    <source>
        <dbReference type="EMBL" id="ESO88450.1"/>
    </source>
</evidence>
<dbReference type="Gene3D" id="3.30.40.10">
    <property type="entry name" value="Zinc/RING finger domain, C3HC4 (zinc finger)"/>
    <property type="match status" value="1"/>
</dbReference>
<dbReference type="EC" id="3.1.3.95" evidence="3"/>
<dbReference type="RefSeq" id="XP_009060858.1">
    <property type="nucleotide sequence ID" value="XM_009062610.1"/>
</dbReference>
<dbReference type="InterPro" id="IPR029021">
    <property type="entry name" value="Prot-tyrosine_phosphatase-like"/>
</dbReference>
<dbReference type="GO" id="GO:0046856">
    <property type="term" value="P:phosphatidylinositol dephosphorylation"/>
    <property type="evidence" value="ECO:0007669"/>
    <property type="project" value="TreeGrafter"/>
</dbReference>
<dbReference type="CDD" id="cd14532">
    <property type="entry name" value="PTP-MTMR6-like"/>
    <property type="match status" value="1"/>
</dbReference>
<keyword evidence="8" id="KW-0443">Lipid metabolism</keyword>
<dbReference type="PANTHER" id="PTHR10807:SF8">
    <property type="entry name" value="PHOSPHATIDYLINOSITOL-3-PHOSPHATE PHOSPHATASE"/>
    <property type="match status" value="1"/>
</dbReference>
<dbReference type="CDD" id="cd13210">
    <property type="entry name" value="PH-GRAM_MTMR6-like"/>
    <property type="match status" value="1"/>
</dbReference>
<dbReference type="PROSITE" id="PS51339">
    <property type="entry name" value="PPASE_MYOTUBULARIN"/>
    <property type="match status" value="1"/>
</dbReference>
<feature type="domain" description="FYVE-type" evidence="14">
    <location>
        <begin position="641"/>
        <end position="692"/>
    </location>
</feature>
<dbReference type="EMBL" id="KB202685">
    <property type="protein sequence ID" value="ESO88450.1"/>
    <property type="molecule type" value="Genomic_DNA"/>
</dbReference>
<dbReference type="InterPro" id="IPR048994">
    <property type="entry name" value="PH-GRAM_MTMR6-9"/>
</dbReference>
<dbReference type="STRING" id="225164.V4A0L8"/>
<dbReference type="SMART" id="SM00064">
    <property type="entry name" value="FYVE"/>
    <property type="match status" value="1"/>
</dbReference>
<dbReference type="GO" id="GO:0004438">
    <property type="term" value="F:phosphatidylinositol-3-phosphate phosphatase activity"/>
    <property type="evidence" value="ECO:0007669"/>
    <property type="project" value="TreeGrafter"/>
</dbReference>
<feature type="domain" description="Myotubularin phosphatase" evidence="15">
    <location>
        <begin position="124"/>
        <end position="500"/>
    </location>
</feature>
<evidence type="ECO:0000313" key="17">
    <source>
        <dbReference type="Proteomes" id="UP000030746"/>
    </source>
</evidence>
<sequence length="702" mass="80484">MICYIVYFQVENVKLLDRFNIRKPCTGTLYLTTTHLIFIDNDGKKECWILHSHMSSVEKLAITTAGCPIQIRCKNFMNITFLIHRERDSHDIYTSLMELSKPDDIENLYAFQFSTQDSMPKSFGWSHFDLQSEYLRMGAPNKNWVMSNLNLEYELCDTYSKYIFVPAVASTPVIMGSSKFRSRGRLPALSYLHRENQASISRCSQPLSGFSARCVEDEQMLQAVLKSNPNSKYMFVVDTRPKINAMANKAAGKGYENENFYSNIKFQFLGIENIHVMRGSLQKLLEVCELKSPSMNSFLTGLENSNWLKHIKAVVDTSAFIATAVQEGINVLVHCSDGWDRTAQTCSLASLMLDPYYRTIQGFQALIEKEWLAFGHKFTDRCGFLSTVDSKENSPVFTQFLESVWQISQQFPCAFQFNERFLIAIHDHVYSCQFGTFIGNCEKDRIDLRLSERTYSLWGYVAQHINEFSNPLFKKEYELTHSILIPNTSPQCFKFWRGLYNRFENGIHPREPVMDILSANKDHSNSLEDHVALLEKRVTQICKLLGKSDDIIQRKLQGFLSVDSLDGILADHVDNNALPQKFLRSSLMSRSNVEERDATLESSLILGSPSTDLLTIDQLVSELKTVAIDWRSFRRVYNCTCAAPFDHYVKKFHCWKCGEIFCGRCITKNIPLPGHYSRRPVPVCKPCYLQVRSSPSPELPTS</sequence>
<dbReference type="PROSITE" id="PS50178">
    <property type="entry name" value="ZF_FYVE"/>
    <property type="match status" value="1"/>
</dbReference>
<feature type="active site" description="Phosphocysteine intermediate" evidence="11">
    <location>
        <position position="335"/>
    </location>
</feature>
<comment type="subcellular location">
    <subcellularLocation>
        <location evidence="1">Membrane</location>
    </subcellularLocation>
</comment>
<evidence type="ECO:0000259" key="14">
    <source>
        <dbReference type="PROSITE" id="PS50178"/>
    </source>
</evidence>
<dbReference type="OrthoDB" id="271628at2759"/>
<dbReference type="InterPro" id="IPR017455">
    <property type="entry name" value="Znf_FYVE-rel"/>
</dbReference>
<dbReference type="GeneID" id="20232549"/>
<protein>
    <recommendedName>
        <fullName evidence="3">phosphatidylinositol-3,5-bisphosphate 3-phosphatase</fullName>
        <ecNumber evidence="3">3.1.3.95</ecNumber>
    </recommendedName>
    <alternativeName>
        <fullName evidence="10">Phosphatidylinositol-3,5-bisphosphate 3-phosphatase</fullName>
    </alternativeName>
</protein>
<keyword evidence="9" id="KW-0472">Membrane</keyword>
<dbReference type="InterPro" id="IPR010569">
    <property type="entry name" value="Myotubularin-like_Pase_dom"/>
</dbReference>